<feature type="region of interest" description="Disordered" evidence="3">
    <location>
        <begin position="360"/>
        <end position="379"/>
    </location>
</feature>
<evidence type="ECO:0000256" key="2">
    <source>
        <dbReference type="PROSITE-ProRule" id="PRU00335"/>
    </source>
</evidence>
<dbReference type="GO" id="GO:0003700">
    <property type="term" value="F:DNA-binding transcription factor activity"/>
    <property type="evidence" value="ECO:0007669"/>
    <property type="project" value="TreeGrafter"/>
</dbReference>
<dbReference type="PANTHER" id="PTHR30055">
    <property type="entry name" value="HTH-TYPE TRANSCRIPTIONAL REGULATOR RUTR"/>
    <property type="match status" value="1"/>
</dbReference>
<dbReference type="Pfam" id="PF00440">
    <property type="entry name" value="TetR_N"/>
    <property type="match status" value="1"/>
</dbReference>
<protein>
    <submittedName>
        <fullName evidence="5">TetR/AcrR family transcriptional regulator</fullName>
    </submittedName>
</protein>
<evidence type="ECO:0000313" key="5">
    <source>
        <dbReference type="EMBL" id="MBO1901680.1"/>
    </source>
</evidence>
<dbReference type="RefSeq" id="WP_208097445.1">
    <property type="nucleotide sequence ID" value="NZ_JAGDYM010000007.1"/>
</dbReference>
<feature type="domain" description="HTH tetR-type" evidence="4">
    <location>
        <begin position="34"/>
        <end position="94"/>
    </location>
</feature>
<dbReference type="InterPro" id="IPR009057">
    <property type="entry name" value="Homeodomain-like_sf"/>
</dbReference>
<keyword evidence="1 2" id="KW-0238">DNA-binding</keyword>
<dbReference type="InterPro" id="IPR050109">
    <property type="entry name" value="HTH-type_TetR-like_transc_reg"/>
</dbReference>
<accession>A0A939MKM4</accession>
<name>A0A939MKM4_9MICO</name>
<feature type="compositionally biased region" description="Low complexity" evidence="3">
    <location>
        <begin position="365"/>
        <end position="379"/>
    </location>
</feature>
<dbReference type="SUPFAM" id="SSF46689">
    <property type="entry name" value="Homeodomain-like"/>
    <property type="match status" value="1"/>
</dbReference>
<keyword evidence="6" id="KW-1185">Reference proteome</keyword>
<feature type="region of interest" description="Disordered" evidence="3">
    <location>
        <begin position="1"/>
        <end position="25"/>
    </location>
</feature>
<dbReference type="EMBL" id="JAGDYM010000007">
    <property type="protein sequence ID" value="MBO1901680.1"/>
    <property type="molecule type" value="Genomic_DNA"/>
</dbReference>
<dbReference type="InterPro" id="IPR001647">
    <property type="entry name" value="HTH_TetR"/>
</dbReference>
<comment type="caution">
    <text evidence="5">The sequence shown here is derived from an EMBL/GenBank/DDBJ whole genome shotgun (WGS) entry which is preliminary data.</text>
</comment>
<dbReference type="PROSITE" id="PS50977">
    <property type="entry name" value="HTH_TETR_2"/>
    <property type="match status" value="1"/>
</dbReference>
<sequence length="379" mass="41417">MVESARSAVAGADGQRGQRLPPGPRVLSREVIDAHQRNRILDAMLELIIDQGYEASSVSRVSKHAGVSTATFYQLFGNRADAFWQMYDMALESLLRPALDIWEESEASVDGSTRLRASLSTLLSTMAAKPDLARVVIAEAAWLGPEVFERREQQLRPLAERIEHAIGDQNGSSSPFAARAIVAAAWEMIEEHVAAGTVSKLPELTDDLYDVGRAVFDHTGQDSSGRISAGALARYQRVLDQVYGASRELILAAPSWQAGLYASLRGCYTQMRSHPESLWLHFIETDQEETVAVRSAHSARLLTLLHELREDAPSKQEGSDLLKQIHGAMRESILQNGDAIDLDAAEGTFAHLLFHHESQVEGDPAAARTGTGAQRADGE</sequence>
<evidence type="ECO:0000256" key="1">
    <source>
        <dbReference type="ARBA" id="ARBA00023125"/>
    </source>
</evidence>
<feature type="DNA-binding region" description="H-T-H motif" evidence="2">
    <location>
        <begin position="57"/>
        <end position="76"/>
    </location>
</feature>
<evidence type="ECO:0000313" key="6">
    <source>
        <dbReference type="Proteomes" id="UP000664382"/>
    </source>
</evidence>
<evidence type="ECO:0000259" key="4">
    <source>
        <dbReference type="PROSITE" id="PS50977"/>
    </source>
</evidence>
<proteinExistence type="predicted"/>
<dbReference type="GO" id="GO:0000976">
    <property type="term" value="F:transcription cis-regulatory region binding"/>
    <property type="evidence" value="ECO:0007669"/>
    <property type="project" value="TreeGrafter"/>
</dbReference>
<dbReference type="Proteomes" id="UP000664382">
    <property type="component" value="Unassembled WGS sequence"/>
</dbReference>
<dbReference type="Gene3D" id="1.10.357.10">
    <property type="entry name" value="Tetracycline Repressor, domain 2"/>
    <property type="match status" value="1"/>
</dbReference>
<organism evidence="5 6">
    <name type="scientific">Leucobacter weissii</name>
    <dbReference type="NCBI Taxonomy" id="1983706"/>
    <lineage>
        <taxon>Bacteria</taxon>
        <taxon>Bacillati</taxon>
        <taxon>Actinomycetota</taxon>
        <taxon>Actinomycetes</taxon>
        <taxon>Micrococcales</taxon>
        <taxon>Microbacteriaceae</taxon>
        <taxon>Leucobacter</taxon>
    </lineage>
</organism>
<dbReference type="PANTHER" id="PTHR30055:SF226">
    <property type="entry name" value="HTH-TYPE TRANSCRIPTIONAL REGULATOR PKSA"/>
    <property type="match status" value="1"/>
</dbReference>
<gene>
    <name evidence="5" type="ORF">J4H92_06900</name>
</gene>
<dbReference type="AlphaFoldDB" id="A0A939MKM4"/>
<evidence type="ECO:0000256" key="3">
    <source>
        <dbReference type="SAM" id="MobiDB-lite"/>
    </source>
</evidence>
<reference evidence="5" key="1">
    <citation type="submission" date="2021-03" db="EMBL/GenBank/DDBJ databases">
        <title>Leucobacter chromiisoli sp. nov., isolated from chromium-containing soil of chemical plant.</title>
        <authorList>
            <person name="Xu Z."/>
        </authorList>
    </citation>
    <scope>NUCLEOTIDE SEQUENCE</scope>
    <source>
        <strain evidence="5">S27</strain>
    </source>
</reference>